<dbReference type="EMBL" id="CP081864">
    <property type="protein sequence ID" value="QZN94744.1"/>
    <property type="molecule type" value="Genomic_DNA"/>
</dbReference>
<protein>
    <submittedName>
        <fullName evidence="8">Type II secretion system F family protein</fullName>
    </submittedName>
</protein>
<evidence type="ECO:0000256" key="1">
    <source>
        <dbReference type="ARBA" id="ARBA00004651"/>
    </source>
</evidence>
<proteinExistence type="predicted"/>
<name>A0ABX9AHV0_9ENTR</name>
<evidence type="ECO:0000259" key="7">
    <source>
        <dbReference type="Pfam" id="PF00482"/>
    </source>
</evidence>
<dbReference type="Proteomes" id="UP000825886">
    <property type="component" value="Chromosome"/>
</dbReference>
<feature type="transmembrane region" description="Helical" evidence="6">
    <location>
        <begin position="278"/>
        <end position="297"/>
    </location>
</feature>
<feature type="transmembrane region" description="Helical" evidence="6">
    <location>
        <begin position="240"/>
        <end position="258"/>
    </location>
</feature>
<evidence type="ECO:0000256" key="2">
    <source>
        <dbReference type="ARBA" id="ARBA00022475"/>
    </source>
</evidence>
<organism evidence="8 9">
    <name type="scientific">Symbiopectobacterium purcellii</name>
    <dbReference type="NCBI Taxonomy" id="2871826"/>
    <lineage>
        <taxon>Bacteria</taxon>
        <taxon>Pseudomonadati</taxon>
        <taxon>Pseudomonadota</taxon>
        <taxon>Gammaproteobacteria</taxon>
        <taxon>Enterobacterales</taxon>
        <taxon>Enterobacteriaceae</taxon>
    </lineage>
</organism>
<feature type="transmembrane region" description="Helical" evidence="6">
    <location>
        <begin position="94"/>
        <end position="115"/>
    </location>
</feature>
<evidence type="ECO:0000256" key="6">
    <source>
        <dbReference type="SAM" id="Phobius"/>
    </source>
</evidence>
<dbReference type="Pfam" id="PF00482">
    <property type="entry name" value="T2SSF"/>
    <property type="match status" value="1"/>
</dbReference>
<keyword evidence="4 6" id="KW-1133">Transmembrane helix</keyword>
<dbReference type="PANTHER" id="PTHR35007:SF2">
    <property type="entry name" value="PILUS ASSEMBLE PROTEIN"/>
    <property type="match status" value="1"/>
</dbReference>
<comment type="subcellular location">
    <subcellularLocation>
        <location evidence="1">Cell membrane</location>
        <topology evidence="1">Multi-pass membrane protein</topology>
    </subcellularLocation>
</comment>
<keyword evidence="5 6" id="KW-0472">Membrane</keyword>
<evidence type="ECO:0000256" key="4">
    <source>
        <dbReference type="ARBA" id="ARBA00022989"/>
    </source>
</evidence>
<evidence type="ECO:0000313" key="8">
    <source>
        <dbReference type="EMBL" id="QZN94744.1"/>
    </source>
</evidence>
<dbReference type="PANTHER" id="PTHR35007">
    <property type="entry name" value="INTEGRAL MEMBRANE PROTEIN-RELATED"/>
    <property type="match status" value="1"/>
</dbReference>
<accession>A0ABX9AHV0</accession>
<keyword evidence="2" id="KW-1003">Cell membrane</keyword>
<evidence type="ECO:0000256" key="5">
    <source>
        <dbReference type="ARBA" id="ARBA00023136"/>
    </source>
</evidence>
<dbReference type="InterPro" id="IPR018076">
    <property type="entry name" value="T2SS_GspF_dom"/>
</dbReference>
<evidence type="ECO:0000313" key="9">
    <source>
        <dbReference type="Proteomes" id="UP000825886"/>
    </source>
</evidence>
<keyword evidence="3 6" id="KW-0812">Transmembrane</keyword>
<keyword evidence="9" id="KW-1185">Reference proteome</keyword>
<feature type="domain" description="Type II secretion system protein GspF" evidence="7">
    <location>
        <begin position="135"/>
        <end position="258"/>
    </location>
</feature>
<reference evidence="8 9" key="1">
    <citation type="submission" date="2021-08" db="EMBL/GenBank/DDBJ databases">
        <title>Culture and genomic analysis of Symbiopectobacterium purcellii sp. nov. gen. nov., isolated from the leafhopper Empoasca decipiens.</title>
        <authorList>
            <person name="Nadal-Jimenez P."/>
            <person name="Siozios S."/>
            <person name="Halliday N."/>
            <person name="Camara M."/>
            <person name="Hurst G.D.D."/>
        </authorList>
    </citation>
    <scope>NUCLEOTIDE SEQUENCE [LARGE SCALE GENOMIC DNA]</scope>
    <source>
        <strain evidence="8 9">SyEd1</strain>
    </source>
</reference>
<gene>
    <name evidence="8" type="ORF">K6K13_15875</name>
</gene>
<sequence>MIFIFISMLLLGLLQLVLEHRKKKNIQRLRHVATVPRTNKLTYQLKQHALWQRLVALFSDISRYLLGKKYDLALKNGLVVFAVQGVSIYSSLEYLHIDLLIVSPLMVLLTLYILFQRSKKAARVAFETTFSEALNIINSVISAGNSVMLGIEQCGEKIAGVVGEEFRKISQRLEIGEDIESVLMESYRRLPYREYYFFIVTVLVNMKGGGQIKDVMTRLATMISNGRIIDRKKLAMTSEIRMSVKILTGIPIFFFFFIKFTSPNSFAILLYDPIGKYILYYAVGSIFSGIFILWLMMNKL</sequence>
<dbReference type="RefSeq" id="WP_222157858.1">
    <property type="nucleotide sequence ID" value="NZ_CP081864.1"/>
</dbReference>
<evidence type="ECO:0000256" key="3">
    <source>
        <dbReference type="ARBA" id="ARBA00022692"/>
    </source>
</evidence>